<keyword evidence="8" id="KW-1185">Reference proteome</keyword>
<dbReference type="SUPFAM" id="SSF47370">
    <property type="entry name" value="Bromodomain"/>
    <property type="match status" value="1"/>
</dbReference>
<dbReference type="InterPro" id="IPR036427">
    <property type="entry name" value="Bromodomain-like_sf"/>
</dbReference>
<evidence type="ECO:0000259" key="6">
    <source>
        <dbReference type="PROSITE" id="PS51525"/>
    </source>
</evidence>
<keyword evidence="1" id="KW-0805">Transcription regulation</keyword>
<dbReference type="OrthoDB" id="21449at2759"/>
<sequence>MELFPTHVTMLNTLLPSRYKIELISKNDSCPVTSEVKNLGFDVRLQSKVPEKKAAKDLKPDAKKDLEPEVQRNDEVKTLLKIISEMKKNPYIAPFLHPVNKKEYPDYYEKITEPMDLSTIENKLLCGEYISSHQFAHDMRLIWNNSFFYNAKNSHLYSLTLELSMQFERLIKGKETLSLQNKPIQKPIQIAKESLIKEKNLQNDKPLGFMEKKLLCENIKKLEPKYLKGVLNIVKGCTNIKGEELEFDIDKLPPRICRDLDKYTKNCLQNLKKNQVSKCLENNEVHKPSQNMVVEKTKEPEVLIEEIKSLSNEIYRPDYSLLSSSTSESEEEIPFSNINDEMPMSNLMDSSCFPGYDSMIDNYKFY</sequence>
<evidence type="ECO:0000256" key="1">
    <source>
        <dbReference type="ARBA" id="ARBA00023015"/>
    </source>
</evidence>
<keyword evidence="3" id="KW-0804">Transcription</keyword>
<evidence type="ECO:0000256" key="2">
    <source>
        <dbReference type="ARBA" id="ARBA00023117"/>
    </source>
</evidence>
<dbReference type="Pfam" id="PF17035">
    <property type="entry name" value="BET"/>
    <property type="match status" value="1"/>
</dbReference>
<dbReference type="PANTHER" id="PTHR45926">
    <property type="entry name" value="OSJNBA0053K19.4 PROTEIN"/>
    <property type="match status" value="1"/>
</dbReference>
<keyword evidence="2 4" id="KW-0103">Bromodomain</keyword>
<dbReference type="CDD" id="cd04369">
    <property type="entry name" value="Bromodomain"/>
    <property type="match status" value="1"/>
</dbReference>
<dbReference type="Gene3D" id="1.20.1270.220">
    <property type="match status" value="1"/>
</dbReference>
<feature type="domain" description="NET" evidence="6">
    <location>
        <begin position="197"/>
        <end position="275"/>
    </location>
</feature>
<evidence type="ECO:0000256" key="3">
    <source>
        <dbReference type="ARBA" id="ARBA00023163"/>
    </source>
</evidence>
<dbReference type="Proteomes" id="UP000187209">
    <property type="component" value="Unassembled WGS sequence"/>
</dbReference>
<dbReference type="InterPro" id="IPR038336">
    <property type="entry name" value="NET_sf"/>
</dbReference>
<dbReference type="EMBL" id="MPUH01000672">
    <property type="protein sequence ID" value="OMJ75724.1"/>
    <property type="molecule type" value="Genomic_DNA"/>
</dbReference>
<proteinExistence type="predicted"/>
<dbReference type="PROSITE" id="PS50014">
    <property type="entry name" value="BROMODOMAIN_2"/>
    <property type="match status" value="1"/>
</dbReference>
<dbReference type="AlphaFoldDB" id="A0A1R2BG72"/>
<dbReference type="InterPro" id="IPR027353">
    <property type="entry name" value="NET_dom"/>
</dbReference>
<feature type="domain" description="Bromo" evidence="5">
    <location>
        <begin position="87"/>
        <end position="157"/>
    </location>
</feature>
<dbReference type="SMART" id="SM00297">
    <property type="entry name" value="BROMO"/>
    <property type="match status" value="1"/>
</dbReference>
<evidence type="ECO:0000313" key="7">
    <source>
        <dbReference type="EMBL" id="OMJ75724.1"/>
    </source>
</evidence>
<comment type="caution">
    <text evidence="7">The sequence shown here is derived from an EMBL/GenBank/DDBJ whole genome shotgun (WGS) entry which is preliminary data.</text>
</comment>
<gene>
    <name evidence="7" type="ORF">SteCoe_25061</name>
</gene>
<dbReference type="InterPro" id="IPR001487">
    <property type="entry name" value="Bromodomain"/>
</dbReference>
<evidence type="ECO:0000313" key="8">
    <source>
        <dbReference type="Proteomes" id="UP000187209"/>
    </source>
</evidence>
<name>A0A1R2BG72_9CILI</name>
<dbReference type="Gene3D" id="1.20.920.10">
    <property type="entry name" value="Bromodomain-like"/>
    <property type="match status" value="1"/>
</dbReference>
<reference evidence="7 8" key="1">
    <citation type="submission" date="2016-11" db="EMBL/GenBank/DDBJ databases">
        <title>The macronuclear genome of Stentor coeruleus: a giant cell with tiny introns.</title>
        <authorList>
            <person name="Slabodnick M."/>
            <person name="Ruby J.G."/>
            <person name="Reiff S.B."/>
            <person name="Swart E.C."/>
            <person name="Gosai S."/>
            <person name="Prabakaran S."/>
            <person name="Witkowska E."/>
            <person name="Larue G.E."/>
            <person name="Fisher S."/>
            <person name="Freeman R.M."/>
            <person name="Gunawardena J."/>
            <person name="Chu W."/>
            <person name="Stover N.A."/>
            <person name="Gregory B.D."/>
            <person name="Nowacki M."/>
            <person name="Derisi J."/>
            <person name="Roy S.W."/>
            <person name="Marshall W.F."/>
            <person name="Sood P."/>
        </authorList>
    </citation>
    <scope>NUCLEOTIDE SEQUENCE [LARGE SCALE GENOMIC DNA]</scope>
    <source>
        <strain evidence="7">WM001</strain>
    </source>
</reference>
<dbReference type="PRINTS" id="PR00503">
    <property type="entry name" value="BROMODOMAIN"/>
</dbReference>
<organism evidence="7 8">
    <name type="scientific">Stentor coeruleus</name>
    <dbReference type="NCBI Taxonomy" id="5963"/>
    <lineage>
        <taxon>Eukaryota</taxon>
        <taxon>Sar</taxon>
        <taxon>Alveolata</taxon>
        <taxon>Ciliophora</taxon>
        <taxon>Postciliodesmatophora</taxon>
        <taxon>Heterotrichea</taxon>
        <taxon>Heterotrichida</taxon>
        <taxon>Stentoridae</taxon>
        <taxon>Stentor</taxon>
    </lineage>
</organism>
<evidence type="ECO:0000256" key="4">
    <source>
        <dbReference type="PROSITE-ProRule" id="PRU00035"/>
    </source>
</evidence>
<protein>
    <recommendedName>
        <fullName evidence="9">Bromo domain-containing protein</fullName>
    </recommendedName>
</protein>
<evidence type="ECO:0008006" key="9">
    <source>
        <dbReference type="Google" id="ProtNLM"/>
    </source>
</evidence>
<evidence type="ECO:0000259" key="5">
    <source>
        <dbReference type="PROSITE" id="PS50014"/>
    </source>
</evidence>
<dbReference type="Pfam" id="PF00439">
    <property type="entry name" value="Bromodomain"/>
    <property type="match status" value="1"/>
</dbReference>
<dbReference type="PROSITE" id="PS51525">
    <property type="entry name" value="NET"/>
    <property type="match status" value="1"/>
</dbReference>
<accession>A0A1R2BG72</accession>